<gene>
    <name evidence="2" type="ORF">VNO78_12992</name>
</gene>
<dbReference type="AlphaFoldDB" id="A0AAN9SPM0"/>
<comment type="caution">
    <text evidence="2">The sequence shown here is derived from an EMBL/GenBank/DDBJ whole genome shotgun (WGS) entry which is preliminary data.</text>
</comment>
<proteinExistence type="predicted"/>
<organism evidence="2 3">
    <name type="scientific">Psophocarpus tetragonolobus</name>
    <name type="common">Winged bean</name>
    <name type="synonym">Dolichos tetragonolobus</name>
    <dbReference type="NCBI Taxonomy" id="3891"/>
    <lineage>
        <taxon>Eukaryota</taxon>
        <taxon>Viridiplantae</taxon>
        <taxon>Streptophyta</taxon>
        <taxon>Embryophyta</taxon>
        <taxon>Tracheophyta</taxon>
        <taxon>Spermatophyta</taxon>
        <taxon>Magnoliopsida</taxon>
        <taxon>eudicotyledons</taxon>
        <taxon>Gunneridae</taxon>
        <taxon>Pentapetalae</taxon>
        <taxon>rosids</taxon>
        <taxon>fabids</taxon>
        <taxon>Fabales</taxon>
        <taxon>Fabaceae</taxon>
        <taxon>Papilionoideae</taxon>
        <taxon>50 kb inversion clade</taxon>
        <taxon>NPAAA clade</taxon>
        <taxon>indigoferoid/millettioid clade</taxon>
        <taxon>Phaseoleae</taxon>
        <taxon>Psophocarpus</taxon>
    </lineage>
</organism>
<reference evidence="2 3" key="1">
    <citation type="submission" date="2024-01" db="EMBL/GenBank/DDBJ databases">
        <title>The genomes of 5 underutilized Papilionoideae crops provide insights into root nodulation and disease resistanc.</title>
        <authorList>
            <person name="Jiang F."/>
        </authorList>
    </citation>
    <scope>NUCLEOTIDE SEQUENCE [LARGE SCALE GENOMIC DNA]</scope>
    <source>
        <strain evidence="2">DUOXIRENSHENG_FW03</strain>
        <tissue evidence="2">Leaves</tissue>
    </source>
</reference>
<protein>
    <recommendedName>
        <fullName evidence="4">Transmembrane protein</fullName>
    </recommendedName>
</protein>
<name>A0AAN9SPM0_PSOTE</name>
<evidence type="ECO:0008006" key="4">
    <source>
        <dbReference type="Google" id="ProtNLM"/>
    </source>
</evidence>
<evidence type="ECO:0000256" key="1">
    <source>
        <dbReference type="SAM" id="Phobius"/>
    </source>
</evidence>
<feature type="transmembrane region" description="Helical" evidence="1">
    <location>
        <begin position="20"/>
        <end position="43"/>
    </location>
</feature>
<accession>A0AAN9SPM0</accession>
<keyword evidence="1" id="KW-0472">Membrane</keyword>
<sequence>MKISLGWLSNSCRRQWISDVVLLASVTCNVLNLWYLITVMISYDVLNLTKEFYVWFVLWWCLVLDEPEDSWGSLLDNI</sequence>
<keyword evidence="1" id="KW-1133">Transmembrane helix</keyword>
<keyword evidence="1" id="KW-0812">Transmembrane</keyword>
<evidence type="ECO:0000313" key="3">
    <source>
        <dbReference type="Proteomes" id="UP001386955"/>
    </source>
</evidence>
<dbReference type="EMBL" id="JAYMYS010000003">
    <property type="protein sequence ID" value="KAK7401476.1"/>
    <property type="molecule type" value="Genomic_DNA"/>
</dbReference>
<dbReference type="Proteomes" id="UP001386955">
    <property type="component" value="Unassembled WGS sequence"/>
</dbReference>
<keyword evidence="3" id="KW-1185">Reference proteome</keyword>
<evidence type="ECO:0000313" key="2">
    <source>
        <dbReference type="EMBL" id="KAK7401476.1"/>
    </source>
</evidence>